<dbReference type="InterPro" id="IPR037523">
    <property type="entry name" value="VOC_core"/>
</dbReference>
<organism evidence="2 3">
    <name type="scientific">Xanthomonas vesicatoria ATCC 35937</name>
    <dbReference type="NCBI Taxonomy" id="925775"/>
    <lineage>
        <taxon>Bacteria</taxon>
        <taxon>Pseudomonadati</taxon>
        <taxon>Pseudomonadota</taxon>
        <taxon>Gammaproteobacteria</taxon>
        <taxon>Lysobacterales</taxon>
        <taxon>Lysobacteraceae</taxon>
        <taxon>Xanthomonas</taxon>
    </lineage>
</organism>
<dbReference type="Proteomes" id="UP000003299">
    <property type="component" value="Unassembled WGS sequence"/>
</dbReference>
<accession>F0B911</accession>
<sequence length="232" mass="25395">MQASPIDLSAMHLRHLLLPCLDPALTRRFYRDVLQLPLQGNIVHIGWTTLDCVQAQHPVGSVHLAFNVAPARFEAAAQWIGARTTLLADPQGRQRFALEGVWQSQSVYFAGPDGAVLELIARDALQDVATGEGEFHGEELLCLSEIGLPSNHVAAVTSSVAHHFGVKPFAPAVEGFVALGDDQGLLIVVDQRRRWFPQQRQLPWADGLRISVDAPQPGLRLRDAQGWELLAA</sequence>
<dbReference type="InterPro" id="IPR029068">
    <property type="entry name" value="Glyas_Bleomycin-R_OHBP_Dase"/>
</dbReference>
<proteinExistence type="predicted"/>
<dbReference type="EMBL" id="AEQV01000013">
    <property type="protein sequence ID" value="EGD11077.1"/>
    <property type="molecule type" value="Genomic_DNA"/>
</dbReference>
<dbReference type="eggNOG" id="COG0346">
    <property type="taxonomic scope" value="Bacteria"/>
</dbReference>
<comment type="caution">
    <text evidence="2">The sequence shown here is derived from an EMBL/GenBank/DDBJ whole genome shotgun (WGS) entry which is preliminary data.</text>
</comment>
<dbReference type="PROSITE" id="PS51819">
    <property type="entry name" value="VOC"/>
    <property type="match status" value="1"/>
</dbReference>
<dbReference type="Gene3D" id="3.10.180.10">
    <property type="entry name" value="2,3-Dihydroxybiphenyl 1,2-Dioxygenase, domain 1"/>
    <property type="match status" value="1"/>
</dbReference>
<dbReference type="AlphaFoldDB" id="F0B911"/>
<evidence type="ECO:0000313" key="2">
    <source>
        <dbReference type="EMBL" id="EGD11077.1"/>
    </source>
</evidence>
<gene>
    <name evidence="2" type="ORF">XVE_0636</name>
</gene>
<evidence type="ECO:0000313" key="3">
    <source>
        <dbReference type="Proteomes" id="UP000003299"/>
    </source>
</evidence>
<protein>
    <recommendedName>
        <fullName evidence="1">VOC domain-containing protein</fullName>
    </recommendedName>
</protein>
<evidence type="ECO:0000259" key="1">
    <source>
        <dbReference type="PROSITE" id="PS51819"/>
    </source>
</evidence>
<reference evidence="2 3" key="1">
    <citation type="journal article" date="2011" name="BMC Genomics">
        <title>Comparative genomics reveals diversity among xanthomonads infecting tomato and pepper.</title>
        <authorList>
            <person name="Potnis N."/>
            <person name="Krasileva K."/>
            <person name="Chow V."/>
            <person name="Almeida N.F."/>
            <person name="Patil P.B."/>
            <person name="Ryan R.P."/>
            <person name="Sharlach M."/>
            <person name="Behlau F."/>
            <person name="Dow J.M."/>
            <person name="Momol M.T."/>
            <person name="White F.F."/>
            <person name="Preston J.F."/>
            <person name="Vinatzer B.A."/>
            <person name="Koebnik R."/>
            <person name="Setubal J.C."/>
            <person name="Norman D.J."/>
            <person name="Staskawicz B.J."/>
            <person name="Jones J.B."/>
        </authorList>
    </citation>
    <scope>NUCLEOTIDE SEQUENCE [LARGE SCALE GENOMIC DNA]</scope>
    <source>
        <strain evidence="2 3">ATCC 35937</strain>
    </source>
</reference>
<dbReference type="SUPFAM" id="SSF54593">
    <property type="entry name" value="Glyoxalase/Bleomycin resistance protein/Dihydroxybiphenyl dioxygenase"/>
    <property type="match status" value="1"/>
</dbReference>
<name>F0B911_9XANT</name>
<feature type="domain" description="VOC" evidence="1">
    <location>
        <begin position="12"/>
        <end position="122"/>
    </location>
</feature>